<dbReference type="InterPro" id="IPR006260">
    <property type="entry name" value="TonB/TolA_C"/>
</dbReference>
<name>A0A413UZM5_BACSE</name>
<evidence type="ECO:0000256" key="1">
    <source>
        <dbReference type="ARBA" id="ARBA00004383"/>
    </source>
</evidence>
<feature type="domain" description="TonB C-terminal" evidence="10">
    <location>
        <begin position="86"/>
        <end position="182"/>
    </location>
</feature>
<dbReference type="FunFam" id="3.30.1150.10:FF:000002">
    <property type="entry name" value="Energy transducer TonB"/>
    <property type="match status" value="1"/>
</dbReference>
<evidence type="ECO:0000256" key="3">
    <source>
        <dbReference type="ARBA" id="ARBA00022448"/>
    </source>
</evidence>
<comment type="caution">
    <text evidence="11">The sequence shown here is derived from an EMBL/GenBank/DDBJ whole genome shotgun (WGS) entry which is preliminary data.</text>
</comment>
<dbReference type="NCBIfam" id="TIGR01352">
    <property type="entry name" value="tonB_Cterm"/>
    <property type="match status" value="1"/>
</dbReference>
<dbReference type="AlphaFoldDB" id="A0A413UZM5"/>
<sequence length="192" mass="21523">MAYRTLYFILLSCLVLCCTNKSSKNEVANLDSVQTARLVVKSIDVPNEETTHAYYDTARVPIKYLPEENKETDIYLVVEVMPEFPNGLKALFDFIYDNLKYPSDAIEKGIQGRVTVGVVIDENGSVTQPKILKSISSSLDKEALRIVSIMPKWKPGTQDGVPVKVKCTFPVIFKLPNNDDLKTDSLIKSTEE</sequence>
<evidence type="ECO:0000256" key="7">
    <source>
        <dbReference type="ARBA" id="ARBA00022927"/>
    </source>
</evidence>
<dbReference type="Pfam" id="PF03544">
    <property type="entry name" value="TonB_C"/>
    <property type="match status" value="1"/>
</dbReference>
<dbReference type="EMBL" id="QSGN01000035">
    <property type="protein sequence ID" value="RHB26776.1"/>
    <property type="molecule type" value="Genomic_DNA"/>
</dbReference>
<evidence type="ECO:0000259" key="10">
    <source>
        <dbReference type="PROSITE" id="PS52015"/>
    </source>
</evidence>
<dbReference type="GO" id="GO:0015031">
    <property type="term" value="P:protein transport"/>
    <property type="evidence" value="ECO:0007669"/>
    <property type="project" value="UniProtKB-KW"/>
</dbReference>
<evidence type="ECO:0000313" key="11">
    <source>
        <dbReference type="EMBL" id="RHB26776.1"/>
    </source>
</evidence>
<comment type="subcellular location">
    <subcellularLocation>
        <location evidence="1">Cell inner membrane</location>
        <topology evidence="1">Single-pass membrane protein</topology>
        <orientation evidence="1">Periplasmic side</orientation>
    </subcellularLocation>
</comment>
<evidence type="ECO:0000256" key="5">
    <source>
        <dbReference type="ARBA" id="ARBA00022519"/>
    </source>
</evidence>
<evidence type="ECO:0000256" key="8">
    <source>
        <dbReference type="ARBA" id="ARBA00022989"/>
    </source>
</evidence>
<comment type="similarity">
    <text evidence="2">Belongs to the TonB family.</text>
</comment>
<accession>A0A413UZM5</accession>
<dbReference type="Gene3D" id="3.30.1150.10">
    <property type="match status" value="1"/>
</dbReference>
<organism evidence="11 12">
    <name type="scientific">Bacteroides stercoris</name>
    <dbReference type="NCBI Taxonomy" id="46506"/>
    <lineage>
        <taxon>Bacteria</taxon>
        <taxon>Pseudomonadati</taxon>
        <taxon>Bacteroidota</taxon>
        <taxon>Bacteroidia</taxon>
        <taxon>Bacteroidales</taxon>
        <taxon>Bacteroidaceae</taxon>
        <taxon>Bacteroides</taxon>
    </lineage>
</organism>
<proteinExistence type="inferred from homology"/>
<dbReference type="SUPFAM" id="SSF74653">
    <property type="entry name" value="TolA/TonB C-terminal domain"/>
    <property type="match status" value="1"/>
</dbReference>
<gene>
    <name evidence="11" type="ORF">DW889_12865</name>
</gene>
<evidence type="ECO:0000256" key="6">
    <source>
        <dbReference type="ARBA" id="ARBA00022692"/>
    </source>
</evidence>
<dbReference type="InterPro" id="IPR051045">
    <property type="entry name" value="TonB-dependent_transducer"/>
</dbReference>
<dbReference type="GO" id="GO:0031992">
    <property type="term" value="F:energy transducer activity"/>
    <property type="evidence" value="ECO:0007669"/>
    <property type="project" value="TreeGrafter"/>
</dbReference>
<evidence type="ECO:0000313" key="12">
    <source>
        <dbReference type="Proteomes" id="UP000283482"/>
    </source>
</evidence>
<keyword evidence="3" id="KW-0813">Transport</keyword>
<dbReference type="InterPro" id="IPR037682">
    <property type="entry name" value="TonB_C"/>
</dbReference>
<keyword evidence="8" id="KW-1133">Transmembrane helix</keyword>
<keyword evidence="4" id="KW-1003">Cell membrane</keyword>
<dbReference type="PANTHER" id="PTHR33446:SF2">
    <property type="entry name" value="PROTEIN TONB"/>
    <property type="match status" value="1"/>
</dbReference>
<keyword evidence="5" id="KW-0997">Cell inner membrane</keyword>
<evidence type="ECO:0000256" key="4">
    <source>
        <dbReference type="ARBA" id="ARBA00022475"/>
    </source>
</evidence>
<dbReference type="RefSeq" id="WP_117907454.1">
    <property type="nucleotide sequence ID" value="NZ_AP031449.1"/>
</dbReference>
<dbReference type="PANTHER" id="PTHR33446">
    <property type="entry name" value="PROTEIN TONB-RELATED"/>
    <property type="match status" value="1"/>
</dbReference>
<keyword evidence="9" id="KW-0472">Membrane</keyword>
<keyword evidence="7" id="KW-0653">Protein transport</keyword>
<evidence type="ECO:0000256" key="9">
    <source>
        <dbReference type="ARBA" id="ARBA00023136"/>
    </source>
</evidence>
<keyword evidence="6" id="KW-0812">Transmembrane</keyword>
<reference evidence="11 12" key="1">
    <citation type="submission" date="2018-08" db="EMBL/GenBank/DDBJ databases">
        <title>A genome reference for cultivated species of the human gut microbiota.</title>
        <authorList>
            <person name="Zou Y."/>
            <person name="Xue W."/>
            <person name="Luo G."/>
        </authorList>
    </citation>
    <scope>NUCLEOTIDE SEQUENCE [LARGE SCALE GENOMIC DNA]</scope>
    <source>
        <strain evidence="11 12">AM40-34</strain>
    </source>
</reference>
<dbReference type="Proteomes" id="UP000283482">
    <property type="component" value="Unassembled WGS sequence"/>
</dbReference>
<dbReference type="GO" id="GO:0098797">
    <property type="term" value="C:plasma membrane protein complex"/>
    <property type="evidence" value="ECO:0007669"/>
    <property type="project" value="TreeGrafter"/>
</dbReference>
<protein>
    <submittedName>
        <fullName evidence="11">Energy transducer TonB</fullName>
    </submittedName>
</protein>
<dbReference type="GO" id="GO:0055085">
    <property type="term" value="P:transmembrane transport"/>
    <property type="evidence" value="ECO:0007669"/>
    <property type="project" value="InterPro"/>
</dbReference>
<dbReference type="PROSITE" id="PS52015">
    <property type="entry name" value="TONB_CTD"/>
    <property type="match status" value="1"/>
</dbReference>
<evidence type="ECO:0000256" key="2">
    <source>
        <dbReference type="ARBA" id="ARBA00006555"/>
    </source>
</evidence>